<protein>
    <submittedName>
        <fullName evidence="1">Uncharacterized protein</fullName>
    </submittedName>
</protein>
<organism evidence="1 2">
    <name type="scientific">Umbelopsis vinacea</name>
    <dbReference type="NCBI Taxonomy" id="44442"/>
    <lineage>
        <taxon>Eukaryota</taxon>
        <taxon>Fungi</taxon>
        <taxon>Fungi incertae sedis</taxon>
        <taxon>Mucoromycota</taxon>
        <taxon>Mucoromycotina</taxon>
        <taxon>Umbelopsidomycetes</taxon>
        <taxon>Umbelopsidales</taxon>
        <taxon>Umbelopsidaceae</taxon>
        <taxon>Umbelopsis</taxon>
    </lineage>
</organism>
<name>A0A8H7UEX2_9FUNG</name>
<gene>
    <name evidence="1" type="ORF">INT44_007523</name>
</gene>
<sequence length="69" mass="7585">MVCATSNAEANGKAMAKIRVEYPNLNTLGHTASGISVFMEPYGHFDQQKVVSIDNYLDACHYAYTKKGL</sequence>
<evidence type="ECO:0000313" key="2">
    <source>
        <dbReference type="Proteomes" id="UP000612746"/>
    </source>
</evidence>
<evidence type="ECO:0000313" key="1">
    <source>
        <dbReference type="EMBL" id="KAG2176859.1"/>
    </source>
</evidence>
<keyword evidence="2" id="KW-1185">Reference proteome</keyword>
<proteinExistence type="predicted"/>
<reference evidence="1" key="1">
    <citation type="submission" date="2020-12" db="EMBL/GenBank/DDBJ databases">
        <title>Metabolic potential, ecology and presence of endohyphal bacteria is reflected in genomic diversity of Mucoromycotina.</title>
        <authorList>
            <person name="Muszewska A."/>
            <person name="Okrasinska A."/>
            <person name="Steczkiewicz K."/>
            <person name="Drgas O."/>
            <person name="Orlowska M."/>
            <person name="Perlinska-Lenart U."/>
            <person name="Aleksandrzak-Piekarczyk T."/>
            <person name="Szatraj K."/>
            <person name="Zielenkiewicz U."/>
            <person name="Pilsyk S."/>
            <person name="Malc E."/>
            <person name="Mieczkowski P."/>
            <person name="Kruszewska J.S."/>
            <person name="Biernat P."/>
            <person name="Pawlowska J."/>
        </authorList>
    </citation>
    <scope>NUCLEOTIDE SEQUENCE</scope>
    <source>
        <strain evidence="1">WA0000051536</strain>
    </source>
</reference>
<dbReference type="AlphaFoldDB" id="A0A8H7UEX2"/>
<accession>A0A8H7UEX2</accession>
<comment type="caution">
    <text evidence="1">The sequence shown here is derived from an EMBL/GenBank/DDBJ whole genome shotgun (WGS) entry which is preliminary data.</text>
</comment>
<dbReference type="EMBL" id="JAEPRA010000013">
    <property type="protein sequence ID" value="KAG2176859.1"/>
    <property type="molecule type" value="Genomic_DNA"/>
</dbReference>
<dbReference type="Proteomes" id="UP000612746">
    <property type="component" value="Unassembled WGS sequence"/>
</dbReference>